<dbReference type="GO" id="GO:0000400">
    <property type="term" value="F:four-way junction DNA binding"/>
    <property type="evidence" value="ECO:0007669"/>
    <property type="project" value="UniProtKB-UniRule"/>
</dbReference>
<comment type="similarity">
    <text evidence="6">Belongs to the RuvA family.</text>
</comment>
<protein>
    <recommendedName>
        <fullName evidence="6">Holliday junction branch migration complex subunit RuvA</fullName>
    </recommendedName>
</protein>
<keyword evidence="3 6" id="KW-0238">DNA-binding</keyword>
<evidence type="ECO:0000256" key="4">
    <source>
        <dbReference type="ARBA" id="ARBA00023172"/>
    </source>
</evidence>
<evidence type="ECO:0000259" key="8">
    <source>
        <dbReference type="Pfam" id="PF07499"/>
    </source>
</evidence>
<accession>A0AB39UGU2</accession>
<evidence type="ECO:0000259" key="7">
    <source>
        <dbReference type="Pfam" id="PF01330"/>
    </source>
</evidence>
<name>A0AB39UGU2_9BIFI</name>
<dbReference type="GO" id="GO:0005737">
    <property type="term" value="C:cytoplasm"/>
    <property type="evidence" value="ECO:0007669"/>
    <property type="project" value="UniProtKB-SubCell"/>
</dbReference>
<evidence type="ECO:0000256" key="5">
    <source>
        <dbReference type="ARBA" id="ARBA00023204"/>
    </source>
</evidence>
<evidence type="ECO:0000256" key="6">
    <source>
        <dbReference type="HAMAP-Rule" id="MF_00031"/>
    </source>
</evidence>
<dbReference type="InterPro" id="IPR000085">
    <property type="entry name" value="RuvA"/>
</dbReference>
<dbReference type="InterPro" id="IPR013849">
    <property type="entry name" value="DNA_helicase_Holl-junc_RuvA_I"/>
</dbReference>
<dbReference type="SUPFAM" id="SSF50249">
    <property type="entry name" value="Nucleic acid-binding proteins"/>
    <property type="match status" value="1"/>
</dbReference>
<organism evidence="10">
    <name type="scientific">Bifidobacterium fermentum</name>
    <dbReference type="NCBI Taxonomy" id="3059035"/>
    <lineage>
        <taxon>Bacteria</taxon>
        <taxon>Bacillati</taxon>
        <taxon>Actinomycetota</taxon>
        <taxon>Actinomycetes</taxon>
        <taxon>Bifidobacteriales</taxon>
        <taxon>Bifidobacteriaceae</taxon>
        <taxon>Bifidobacterium</taxon>
    </lineage>
</organism>
<dbReference type="GO" id="GO:0016787">
    <property type="term" value="F:hydrolase activity"/>
    <property type="evidence" value="ECO:0007669"/>
    <property type="project" value="UniProtKB-KW"/>
</dbReference>
<dbReference type="InterPro" id="IPR011114">
    <property type="entry name" value="RuvA_C"/>
</dbReference>
<evidence type="ECO:0000256" key="3">
    <source>
        <dbReference type="ARBA" id="ARBA00023125"/>
    </source>
</evidence>
<gene>
    <name evidence="6 10" type="primary">ruvA</name>
    <name evidence="11" type="ORF">QN062_02580</name>
    <name evidence="10" type="ORF">QN216_06585</name>
    <name evidence="9" type="ORF">QN217_03865</name>
</gene>
<dbReference type="InterPro" id="IPR010994">
    <property type="entry name" value="RuvA_2-like"/>
</dbReference>
<dbReference type="GO" id="GO:0006310">
    <property type="term" value="P:DNA recombination"/>
    <property type="evidence" value="ECO:0007669"/>
    <property type="project" value="UniProtKB-UniRule"/>
</dbReference>
<dbReference type="EMBL" id="CP129682">
    <property type="protein sequence ID" value="XDS48012.1"/>
    <property type="molecule type" value="Genomic_DNA"/>
</dbReference>
<feature type="region of interest" description="Domain II" evidence="6">
    <location>
        <begin position="64"/>
        <end position="141"/>
    </location>
</feature>
<keyword evidence="2 6" id="KW-0227">DNA damage</keyword>
<dbReference type="GO" id="GO:0005524">
    <property type="term" value="F:ATP binding"/>
    <property type="evidence" value="ECO:0007669"/>
    <property type="project" value="InterPro"/>
</dbReference>
<dbReference type="SUPFAM" id="SSF46929">
    <property type="entry name" value="DNA helicase RuvA subunit, C-terminal domain"/>
    <property type="match status" value="1"/>
</dbReference>
<evidence type="ECO:0000313" key="9">
    <source>
        <dbReference type="EMBL" id="XDS47279.1"/>
    </source>
</evidence>
<feature type="region of interest" description="Domain III" evidence="6">
    <location>
        <begin position="150"/>
        <end position="203"/>
    </location>
</feature>
<dbReference type="Pfam" id="PF01330">
    <property type="entry name" value="RuvA_N"/>
    <property type="match status" value="1"/>
</dbReference>
<dbReference type="KEGG" id="bfk:QN062_02580"/>
<keyword evidence="4 6" id="KW-0233">DNA recombination</keyword>
<dbReference type="GO" id="GO:0009378">
    <property type="term" value="F:four-way junction helicase activity"/>
    <property type="evidence" value="ECO:0007669"/>
    <property type="project" value="InterPro"/>
</dbReference>
<dbReference type="InterPro" id="IPR012340">
    <property type="entry name" value="NA-bd_OB-fold"/>
</dbReference>
<dbReference type="GO" id="GO:0048476">
    <property type="term" value="C:Holliday junction resolvase complex"/>
    <property type="evidence" value="ECO:0007669"/>
    <property type="project" value="UniProtKB-UniRule"/>
</dbReference>
<keyword evidence="1 6" id="KW-0963">Cytoplasm</keyword>
<comment type="domain">
    <text evidence="6">Has three domains with a flexible linker between the domains II and III and assumes an 'L' shape. Domain III is highly mobile and contacts RuvB.</text>
</comment>
<dbReference type="EMBL" id="CP129675">
    <property type="protein sequence ID" value="XDS47279.1"/>
    <property type="molecule type" value="Genomic_DNA"/>
</dbReference>
<evidence type="ECO:0000256" key="2">
    <source>
        <dbReference type="ARBA" id="ARBA00022763"/>
    </source>
</evidence>
<dbReference type="Gene3D" id="1.10.150.20">
    <property type="entry name" value="5' to 3' exonuclease, C-terminal subdomain"/>
    <property type="match status" value="1"/>
</dbReference>
<comment type="function">
    <text evidence="6">The RuvA-RuvB-RuvC complex processes Holliday junction (HJ) DNA during genetic recombination and DNA repair, while the RuvA-RuvB complex plays an important role in the rescue of blocked DNA replication forks via replication fork reversal (RFR). RuvA specifically binds to HJ cruciform DNA, conferring on it an open structure. The RuvB hexamer acts as an ATP-dependent pump, pulling dsDNA into and through the RuvAB complex. HJ branch migration allows RuvC to scan DNA until it finds its consensus sequence, where it cleaves and resolves the cruciform DNA.</text>
</comment>
<dbReference type="Pfam" id="PF14520">
    <property type="entry name" value="HHH_5"/>
    <property type="match status" value="1"/>
</dbReference>
<comment type="subunit">
    <text evidence="6">Homotetramer. Forms an RuvA(8)-RuvB(12)-Holliday junction (HJ) complex. HJ DNA is sandwiched between 2 RuvA tetramers; dsDNA enters through RuvA and exits via RuvB. An RuvB hexamer assembles on each DNA strand where it exits the tetramer. Each RuvB hexamer is contacted by two RuvA subunits (via domain III) on 2 adjacent RuvB subunits; this complex drives branch migration. In the full resolvosome a probable DNA-RuvA(4)-RuvB(12)-RuvC(2) complex forms which resolves the HJ.</text>
</comment>
<dbReference type="AlphaFoldDB" id="A0AB39UGU2"/>
<dbReference type="SUPFAM" id="SSF47781">
    <property type="entry name" value="RuvA domain 2-like"/>
    <property type="match status" value="1"/>
</dbReference>
<dbReference type="EMBL" id="CP129683">
    <property type="protein sequence ID" value="XDS51090.1"/>
    <property type="molecule type" value="Genomic_DNA"/>
</dbReference>
<proteinExistence type="inferred from homology"/>
<evidence type="ECO:0000313" key="10">
    <source>
        <dbReference type="EMBL" id="XDS48012.1"/>
    </source>
</evidence>
<dbReference type="Gene3D" id="2.40.50.140">
    <property type="entry name" value="Nucleic acid-binding proteins"/>
    <property type="match status" value="1"/>
</dbReference>
<dbReference type="InterPro" id="IPR036267">
    <property type="entry name" value="RuvA_C_sf"/>
</dbReference>
<comment type="caution">
    <text evidence="6">Lacks conserved residue(s) required for the propagation of feature annotation.</text>
</comment>
<feature type="domain" description="Holliday junction DNA helicase RuvA C-terminal" evidence="8">
    <location>
        <begin position="150"/>
        <end position="198"/>
    </location>
</feature>
<feature type="domain" description="DNA helicase Holliday junction RuvA type" evidence="7">
    <location>
        <begin position="1"/>
        <end position="61"/>
    </location>
</feature>
<dbReference type="NCBIfam" id="TIGR00084">
    <property type="entry name" value="ruvA"/>
    <property type="match status" value="1"/>
</dbReference>
<dbReference type="GO" id="GO:0009379">
    <property type="term" value="C:Holliday junction helicase complex"/>
    <property type="evidence" value="ECO:0007669"/>
    <property type="project" value="InterPro"/>
</dbReference>
<keyword evidence="10" id="KW-0378">Hydrolase</keyword>
<dbReference type="RefSeq" id="WP_369342054.1">
    <property type="nucleotide sequence ID" value="NZ_CP129675.1"/>
</dbReference>
<keyword evidence="5 6" id="KW-0234">DNA repair</keyword>
<dbReference type="Pfam" id="PF07499">
    <property type="entry name" value="RuvA_C"/>
    <property type="match status" value="1"/>
</dbReference>
<dbReference type="GO" id="GO:0006281">
    <property type="term" value="P:DNA repair"/>
    <property type="evidence" value="ECO:0007669"/>
    <property type="project" value="UniProtKB-UniRule"/>
</dbReference>
<dbReference type="HAMAP" id="MF_00031">
    <property type="entry name" value="DNA_HJ_migration_RuvA"/>
    <property type="match status" value="1"/>
</dbReference>
<evidence type="ECO:0000256" key="1">
    <source>
        <dbReference type="ARBA" id="ARBA00022490"/>
    </source>
</evidence>
<evidence type="ECO:0000313" key="11">
    <source>
        <dbReference type="EMBL" id="XDS51090.1"/>
    </source>
</evidence>
<reference evidence="10" key="1">
    <citation type="submission" date="2023-07" db="EMBL/GenBank/DDBJ databases">
        <title>Bifidobacterium aquikefiriaerophilum sp. nov. and Bifidobacterium eccum sp. nov., isolated from water kefir.</title>
        <authorList>
            <person name="Breselge S."/>
            <person name="Bellassi P."/>
            <person name="Barcenilla C."/>
            <person name="Alvarez-Ordonez A."/>
            <person name="Morelli L."/>
            <person name="Cotter P.D."/>
        </authorList>
    </citation>
    <scope>NUCLEOTIDE SEQUENCE</scope>
    <source>
        <strain evidence="11">WK012_4_13</strain>
        <strain evidence="10">WK013_4_14</strain>
        <strain evidence="9">WK048_4_13</strain>
    </source>
</reference>
<dbReference type="CDD" id="cd14332">
    <property type="entry name" value="UBA_RuvA_C"/>
    <property type="match status" value="1"/>
</dbReference>
<dbReference type="Gene3D" id="1.10.8.10">
    <property type="entry name" value="DNA helicase RuvA subunit, C-terminal domain"/>
    <property type="match status" value="1"/>
</dbReference>
<comment type="subcellular location">
    <subcellularLocation>
        <location evidence="6">Cytoplasm</location>
    </subcellularLocation>
</comment>
<sequence>MIGMLRGNVLAVEMDSMLLDVNGVGFELRMPKSDLATLRANQPCSVHTVMNVSQDAITLFGFLASGSKELFLQLQKASGIGPRVALSILSTLNPKQLVKAIADGDAAALSRAPGLGKKGAQKVILELSGKVDLASDESSESARDDDEGTGQVIQGLISLGWQEKEARQAVRDVYERQHISEPIAEHDIPNILRMALTSLDKGR</sequence>